<evidence type="ECO:0000313" key="5">
    <source>
        <dbReference type="Proteomes" id="UP001165160"/>
    </source>
</evidence>
<gene>
    <name evidence="4" type="ORF">TrVE_jg10821</name>
</gene>
<sequence>MYVHIISSCLGPASGNYALQEISKSTNYPLFSITDETTMDELLGAFVTFQVVEDVESINSLTEFAVSKLSLSANFCASSADPHTFSESFYLLYNHFLHNYQHESAKELVSECMKSAARRVWDESLSSSSSSLSLSSSSSSADFTRGIVVARGRNEDLSWVQGIQIHHAKQCAAKMTCGPDDREVYEVPMKLPRLEDLDNVQDVMIYDKTFTNPGSSTSLPYNLGGEAVIYLYHIINNYSDLPDVTVFLQGEPVPSAGEGTVHFNSLEELHEAILKTTPERRFHPISNLLLQNNWDTGFPYQEIDMRSGQREIYEMAGFPFPPPSPPYPPSNQLWWHACGMFAASRDAIRSRPLHFYKALYVMLTDAYPVNPGYPWGNNQGGVTDGLCGEDVKPEYGLYCTQFNTHTLFYVVERMWQFFFDFQNPVWHVDICGDEAFKGVMVRDGRGEWMEMFCGNSEVRESGWLVEELERYVGGGSVGADAVGGGNERPALQISLLQPRPSSLIMTSTLDIIPIVSVPAVSDVDRGFDGMDKALMCIEMYGKKSCGKFAGDGGTVITNNLTPDEGGSHFSFDVWMEDGEGRRISNEVSTDVTMINPLSPQVPKESTVLSFFAGHDSSIAAVRDGEVVCVLELERLFDIRYMAGWGTGSTGSPLSTPPLEIWRRAVEKVVEYSGISKFDAGVYVPLDFGEVYNAATMAMFQIADEFVEKWVAVDHHASHANLAFLDSRMDGRVPVVSLDGGGNDGNFRAYWGEGGQILKEVDLGLGPETNLGTGYMRASGVISEVVGGRKCTSLVPCALGFAGKVMGYVALGKVRGEWVGSMERYLREGVEGELWGEGLYFEPGILEGWGEGGVEKERDLSATLQRAFENIVIDLLEDLRRRMGGFDGIALSGGCALNVLSNTRLQSTFGVPVHIPAAPGDNGLSVGAAWYLSKPKKGEWQPLEFAGFPVWDEDKLDGIVRREGGRLVDVAEVANLLIAGKIIGVVRGRQEFGPRALGNRSLISLPDAKAKDRMNRLKKREYFRPVAPIVLGDYSDEVFIEKGVNSPYMSFAPRFDMVKVGDNIPAVVHYDGTARPQTVTEGWVADLLKALVKEGLLPVIINTSFNVHGKPIINSYEESIRLLHEEEELDCVLLGDWMIGC</sequence>
<organism evidence="4 5">
    <name type="scientific">Triparma verrucosa</name>
    <dbReference type="NCBI Taxonomy" id="1606542"/>
    <lineage>
        <taxon>Eukaryota</taxon>
        <taxon>Sar</taxon>
        <taxon>Stramenopiles</taxon>
        <taxon>Ochrophyta</taxon>
        <taxon>Bolidophyceae</taxon>
        <taxon>Parmales</taxon>
        <taxon>Triparmaceae</taxon>
        <taxon>Triparma</taxon>
    </lineage>
</organism>
<dbReference type="GO" id="GO:0003824">
    <property type="term" value="F:catalytic activity"/>
    <property type="evidence" value="ECO:0007669"/>
    <property type="project" value="InterPro"/>
</dbReference>
<dbReference type="PANTHER" id="PTHR34847">
    <property type="entry name" value="NODULATION PROTEIN U"/>
    <property type="match status" value="1"/>
</dbReference>
<protein>
    <recommendedName>
        <fullName evidence="6">Carbamoyltransferase</fullName>
    </recommendedName>
</protein>
<dbReference type="CDD" id="cd24033">
    <property type="entry name" value="ASKHA_NBD_NodU_CmcH-like_N"/>
    <property type="match status" value="1"/>
</dbReference>
<dbReference type="Pfam" id="PF16861">
    <property type="entry name" value="Carbam_trans_C"/>
    <property type="match status" value="1"/>
</dbReference>
<dbReference type="AlphaFoldDB" id="A0A9W7BSM4"/>
<name>A0A9W7BSM4_9STRA</name>
<dbReference type="InterPro" id="IPR031730">
    <property type="entry name" value="Carbam_trans_C"/>
</dbReference>
<evidence type="ECO:0000256" key="1">
    <source>
        <dbReference type="ARBA" id="ARBA00006129"/>
    </source>
</evidence>
<evidence type="ECO:0000313" key="4">
    <source>
        <dbReference type="EMBL" id="GMH92829.1"/>
    </source>
</evidence>
<feature type="domain" description="Carbamoyltransferase" evidence="2">
    <location>
        <begin position="691"/>
        <end position="928"/>
    </location>
</feature>
<dbReference type="Gene3D" id="3.30.420.40">
    <property type="match status" value="1"/>
</dbReference>
<dbReference type="InterPro" id="IPR038152">
    <property type="entry name" value="Carbam_trans_C_sf"/>
</dbReference>
<dbReference type="InterPro" id="IPR051338">
    <property type="entry name" value="NodU/CmcH_Carbamoyltrnsfr"/>
</dbReference>
<accession>A0A9W7BSM4</accession>
<evidence type="ECO:0000259" key="3">
    <source>
        <dbReference type="Pfam" id="PF16861"/>
    </source>
</evidence>
<dbReference type="Pfam" id="PF02543">
    <property type="entry name" value="Carbam_trans_N"/>
    <property type="match status" value="1"/>
</dbReference>
<dbReference type="EMBL" id="BRXX01000133">
    <property type="protein sequence ID" value="GMH92829.1"/>
    <property type="molecule type" value="Genomic_DNA"/>
</dbReference>
<dbReference type="InterPro" id="IPR043129">
    <property type="entry name" value="ATPase_NBD"/>
</dbReference>
<dbReference type="PANTHER" id="PTHR34847:SF1">
    <property type="entry name" value="NODULATION PROTEIN U"/>
    <property type="match status" value="1"/>
</dbReference>
<dbReference type="Pfam" id="PF11913">
    <property type="entry name" value="DUF3431"/>
    <property type="match status" value="1"/>
</dbReference>
<dbReference type="Gene3D" id="3.90.870.20">
    <property type="entry name" value="Carbamoyltransferase, C-terminal domain"/>
    <property type="match status" value="1"/>
</dbReference>
<keyword evidence="5" id="KW-1185">Reference proteome</keyword>
<dbReference type="Proteomes" id="UP001165160">
    <property type="component" value="Unassembled WGS sequence"/>
</dbReference>
<evidence type="ECO:0008006" key="6">
    <source>
        <dbReference type="Google" id="ProtNLM"/>
    </source>
</evidence>
<dbReference type="SUPFAM" id="SSF53067">
    <property type="entry name" value="Actin-like ATPase domain"/>
    <property type="match status" value="1"/>
</dbReference>
<dbReference type="InterPro" id="IPR003696">
    <property type="entry name" value="Carbtransf_dom"/>
</dbReference>
<dbReference type="InterPro" id="IPR021838">
    <property type="entry name" value="DUF3431"/>
</dbReference>
<proteinExistence type="inferred from homology"/>
<comment type="similarity">
    <text evidence="1">Belongs to the NodU/CmcH family.</text>
</comment>
<comment type="caution">
    <text evidence="4">The sequence shown here is derived from an EMBL/GenBank/DDBJ whole genome shotgun (WGS) entry which is preliminary data.</text>
</comment>
<feature type="domain" description="Carbamoyltransferase C-terminal" evidence="3">
    <location>
        <begin position="973"/>
        <end position="1138"/>
    </location>
</feature>
<reference evidence="5" key="1">
    <citation type="journal article" date="2023" name="Commun. Biol.">
        <title>Genome analysis of Parmales, the sister group of diatoms, reveals the evolutionary specialization of diatoms from phago-mixotrophs to photoautotrophs.</title>
        <authorList>
            <person name="Ban H."/>
            <person name="Sato S."/>
            <person name="Yoshikawa S."/>
            <person name="Yamada K."/>
            <person name="Nakamura Y."/>
            <person name="Ichinomiya M."/>
            <person name="Sato N."/>
            <person name="Blanc-Mathieu R."/>
            <person name="Endo H."/>
            <person name="Kuwata A."/>
            <person name="Ogata H."/>
        </authorList>
    </citation>
    <scope>NUCLEOTIDE SEQUENCE [LARGE SCALE GENOMIC DNA]</scope>
    <source>
        <strain evidence="5">NIES 3699</strain>
    </source>
</reference>
<evidence type="ECO:0000259" key="2">
    <source>
        <dbReference type="Pfam" id="PF02543"/>
    </source>
</evidence>